<dbReference type="InterPro" id="IPR002498">
    <property type="entry name" value="PInositol-4-P-4/5-kinase_core"/>
</dbReference>
<keyword evidence="5 12" id="KW-0547">Nucleotide-binding</keyword>
<evidence type="ECO:0000313" key="16">
    <source>
        <dbReference type="EMBL" id="ORY98089.1"/>
    </source>
</evidence>
<dbReference type="InterPro" id="IPR027409">
    <property type="entry name" value="GroEL-like_apical_dom_sf"/>
</dbReference>
<feature type="region of interest" description="Disordered" evidence="13">
    <location>
        <begin position="281"/>
        <end position="329"/>
    </location>
</feature>
<feature type="compositionally biased region" description="Pro residues" evidence="13">
    <location>
        <begin position="309"/>
        <end position="322"/>
    </location>
</feature>
<evidence type="ECO:0000259" key="14">
    <source>
        <dbReference type="PROSITE" id="PS50178"/>
    </source>
</evidence>
<dbReference type="GO" id="GO:0008270">
    <property type="term" value="F:zinc ion binding"/>
    <property type="evidence" value="ECO:0007669"/>
    <property type="project" value="UniProtKB-KW"/>
</dbReference>
<dbReference type="PROSITE" id="PS50178">
    <property type="entry name" value="ZF_FYVE"/>
    <property type="match status" value="1"/>
</dbReference>
<feature type="region of interest" description="Disordered" evidence="13">
    <location>
        <begin position="1499"/>
        <end position="1582"/>
    </location>
</feature>
<dbReference type="GO" id="GO:0005524">
    <property type="term" value="F:ATP binding"/>
    <property type="evidence" value="ECO:0007669"/>
    <property type="project" value="UniProtKB-UniRule"/>
</dbReference>
<gene>
    <name evidence="16" type="ORF">BCR43DRAFT_260756</name>
</gene>
<evidence type="ECO:0000256" key="7">
    <source>
        <dbReference type="ARBA" id="ARBA00022777"/>
    </source>
</evidence>
<dbReference type="Gene3D" id="3.30.40.10">
    <property type="entry name" value="Zinc/RING finger domain, C3HC4 (zinc finger)"/>
    <property type="match status" value="1"/>
</dbReference>
<feature type="region of interest" description="Disordered" evidence="13">
    <location>
        <begin position="457"/>
        <end position="537"/>
    </location>
</feature>
<evidence type="ECO:0000256" key="12">
    <source>
        <dbReference type="PROSITE-ProRule" id="PRU00781"/>
    </source>
</evidence>
<feature type="domain" description="PIPK" evidence="15">
    <location>
        <begin position="1767"/>
        <end position="2096"/>
    </location>
</feature>
<dbReference type="SMART" id="SM00330">
    <property type="entry name" value="PIPKc"/>
    <property type="match status" value="1"/>
</dbReference>
<feature type="region of interest" description="Disordered" evidence="13">
    <location>
        <begin position="1"/>
        <end position="31"/>
    </location>
</feature>
<evidence type="ECO:0000256" key="13">
    <source>
        <dbReference type="SAM" id="MobiDB-lite"/>
    </source>
</evidence>
<evidence type="ECO:0000256" key="2">
    <source>
        <dbReference type="ARBA" id="ARBA00012009"/>
    </source>
</evidence>
<evidence type="ECO:0000313" key="17">
    <source>
        <dbReference type="Proteomes" id="UP000242180"/>
    </source>
</evidence>
<feature type="compositionally biased region" description="Basic and acidic residues" evidence="13">
    <location>
        <begin position="1380"/>
        <end position="1393"/>
    </location>
</feature>
<keyword evidence="7 12" id="KW-0418">Kinase</keyword>
<evidence type="ECO:0000256" key="3">
    <source>
        <dbReference type="ARBA" id="ARBA00022679"/>
    </source>
</evidence>
<feature type="region of interest" description="Disordered" evidence="13">
    <location>
        <begin position="376"/>
        <end position="420"/>
    </location>
</feature>
<dbReference type="SUPFAM" id="SSF54849">
    <property type="entry name" value="GroEL-intermediate domain like"/>
    <property type="match status" value="1"/>
</dbReference>
<dbReference type="InterPro" id="IPR027483">
    <property type="entry name" value="PInositol-4-P-4/5-kinase_C_sf"/>
</dbReference>
<dbReference type="Gene3D" id="3.30.810.10">
    <property type="entry name" value="2-Layer Sandwich"/>
    <property type="match status" value="1"/>
</dbReference>
<keyword evidence="17" id="KW-1185">Reference proteome</keyword>
<dbReference type="InterPro" id="IPR044769">
    <property type="entry name" value="PIKfyve_PIPKc"/>
</dbReference>
<dbReference type="STRING" id="13706.A0A1X2HGR4"/>
<dbReference type="Gene3D" id="3.50.7.10">
    <property type="entry name" value="GroEL"/>
    <property type="match status" value="1"/>
</dbReference>
<comment type="catalytic activity">
    <reaction evidence="1">
        <text>a 1,2-diacyl-sn-glycero-3-phospho-(1D-myo-inositol-3-phosphate) + ATP = a 1,2-diacyl-sn-glycero-3-phospho-(1D-myo-inositol-3,5-bisphosphate) + ADP + H(+)</text>
        <dbReference type="Rhea" id="RHEA:13609"/>
        <dbReference type="ChEBI" id="CHEBI:15378"/>
        <dbReference type="ChEBI" id="CHEBI:30616"/>
        <dbReference type="ChEBI" id="CHEBI:57923"/>
        <dbReference type="ChEBI" id="CHEBI:58088"/>
        <dbReference type="ChEBI" id="CHEBI:456216"/>
        <dbReference type="EC" id="2.7.1.150"/>
    </reaction>
</comment>
<keyword evidence="9 12" id="KW-0067">ATP-binding</keyword>
<dbReference type="PROSITE" id="PS51455">
    <property type="entry name" value="PIPK"/>
    <property type="match status" value="1"/>
</dbReference>
<dbReference type="CDD" id="cd15725">
    <property type="entry name" value="FYVE_PIKfyve_Fab1"/>
    <property type="match status" value="1"/>
</dbReference>
<dbReference type="InterPro" id="IPR000306">
    <property type="entry name" value="Znf_FYVE"/>
</dbReference>
<dbReference type="InterPro" id="IPR002423">
    <property type="entry name" value="Cpn60/GroEL/TCP-1"/>
</dbReference>
<sequence>MEAIAPLPDSKDPTTLTSFALYDPHEDDPHQDTALSKLLSKVRSTVTAPLTSPPTALSTISASNNDDSLFSSLDSISQHADNDDDINHGHEEDDSDGRSSSLAPTFNAMPLATASGQRDTSPPLVHVEARAKKPTENDHMTAISFAEPEAPPHQVDDFLLRRSADHQRSSADSDSDAQSVMTTFSVVSNYNSLGRIIDRLRGEPLRSGVVNTDYWMPDAQCKECFDCNAPFKFYRRKHHCRVCGQIFCGKCASDVIQGERIGHVGRVRVCRFCYSNLETDERRNPPTSSSSTVLLGGGELPLPATTPASPLPPAPHTPPRPPSAVFDSHTPELHSYQCAGATSDTSPQLPSSTYLASDTDKGLKKFLFPSITNRSKSNATLAEPPSPSHATEAGKSSPNVPFRRHSFGGATPGNGGGAVLPSTEYTFSGYDSDGDDDCKHPQDLLQFLGGVYDRVAPDDDQQQQHSHQQQEDEDEDLSKRRIPEIRTPDLCSPIGGARRRLSITSGAGQSRSKRPRTQSLLRNRNLAPGFNQSFNHSHYRGNAGTDDADKQALAPPVLTRHRRLHSAPVNIELNATSMEHMRMLLRQMLSEVEQELGDNDIQTWEDVLMGLLLKISDNVHPDIRDGDEIDIRHYVKIKKIAGGCPSDSQYIKGVVCSKNVAHKSMMRTIRNPQILILLFPLEWSREFWGDHQLQSIDRVLAQEKDFLEKLVNRIVALKPSVVLVSATVSRIALDHLIKANIVVAYNVKLSTLDAVARCTGASTISSFAELNTDGLTLGHCGEFNTKTFMHEWIPNRRKTFLFFQQCPPNLGATVILRGGNENSLRHVKRIIGFMVFVVHNLRLESFLWRDLTKMRNDSISMFQPASSASATTSTTVAPSLADTLSDTVSEDPTANAAMDLTSVKTLIRRFQTTTLSASPSVKIPAPHLLMRLKETREKFATFHQQSSDTSKPSQGFRLQEPEYEQLLEEHHQRTRAVETYIDGSSEALSPSYHQQIVVLYSSGCLGTAMACQSPEVRRFEYYRTDSSDLTLGQYIEDTIAHAFSPCPASFCARTLCEHYRAYAHHNSKVIVDFERCQDSHASSTTIIMWRHCQQCDITSSAVPLSENSWKYSFGKFLELIFHHHQQIVSGTPVDCEHDLFRDQSLYFQLGDMAVRFHHETVEPFEIYTPPMHLAIDSSIQEKLKDKEFDTFRAKITRFFDSIVERNKHFAMDIVQPDKAESCKRRLQDMSRRATEDKKQTLQLLQSAYATSTSTDTLWLGSVHAKLHTLVEQWDAQYIEIARQYFRPERELRRQLRRMFPVDYDAYYDGADTSTATNGGGSRDLKDADLPLLDVTIDEAQADAVDYHLQALPTLGSSPTEKIGLWPESMPEENATSEQTIAKDEPQREEEDSKPSSTSRRLSMELMHPKMRKMEMLRLSTIDSNSDTSTQPSKPSGIKQRKVRQRVLADAKPLEEIQNKRASYPAGMSGRRNEPLTGHAAMLPTLSLSMLSPSKRRSITGFMDNTITPSRSSPAPVSRLLCHDPTKKQQKRSSMEPLQKAQSENKEDLALSGYRYGFANSPERSAARTSRRRSYQAQQPRQNKIHPATIVNQHMLDINKAARGIRHRLPSRTEVYTSPGVLDDESDDDEFHSDDDTADEPQAIFSMLHTDEYDESLGREHLHGLKFLHDREQHGLNALPRLSFEENRATVADFRTAEQRDTPMHDTIKKQNSDITDLSTLHLADKSPSFMRAIANMLAENGLGRLLPLEYPMSPLEHLFPGSSIVVCEDEPSTIVAYTLSCDDYLEKLDSVKKENHMQDSDAQSSVSEIESSSIERTLRSKSGIHMKHYFTDGTTKFFCKIFFVEHFDALRRSCGCDKSFIASLASCCKWDSTGGKSGSVFLKTKDDRFIIKQISRYEMDAFLRFASSYFRYISEAFFHELPTVLAKIFGLYRIGYKNAATGKSMRMHILVMENLFYQRSPSKIFDLKGSMRNRHVRATGRENEVLLDENMVELMHQSPLFLRLHAKEMLRGSLHNDTLFLSRLDVMDYSLLVGVDEENKELVVGIVDFIRTFTWDKKLESWVKESGILGGGGKEPTIVSPKQYRRRFREAMDRYFLMVPDFWTLK</sequence>
<dbReference type="FunFam" id="3.30.800.10:FF:000005">
    <property type="entry name" value="1-phosphatidylinositol-3-phosphate 5-kinase (Fab1)"/>
    <property type="match status" value="1"/>
</dbReference>
<keyword evidence="8" id="KW-0862">Zinc</keyword>
<organism evidence="16 17">
    <name type="scientific">Syncephalastrum racemosum</name>
    <name type="common">Filamentous fungus</name>
    <dbReference type="NCBI Taxonomy" id="13706"/>
    <lineage>
        <taxon>Eukaryota</taxon>
        <taxon>Fungi</taxon>
        <taxon>Fungi incertae sedis</taxon>
        <taxon>Mucoromycota</taxon>
        <taxon>Mucoromycotina</taxon>
        <taxon>Mucoromycetes</taxon>
        <taxon>Mucorales</taxon>
        <taxon>Syncephalastraceae</taxon>
        <taxon>Syncephalastrum</taxon>
    </lineage>
</organism>
<dbReference type="SMART" id="SM00064">
    <property type="entry name" value="FYVE"/>
    <property type="match status" value="1"/>
</dbReference>
<evidence type="ECO:0000256" key="9">
    <source>
        <dbReference type="ARBA" id="ARBA00022840"/>
    </source>
</evidence>
<dbReference type="SUPFAM" id="SSF52029">
    <property type="entry name" value="GroEL apical domain-like"/>
    <property type="match status" value="1"/>
</dbReference>
<dbReference type="FunFam" id="3.30.810.10:FF:000001">
    <property type="entry name" value="1-phosphatidylinositol 3-phosphate 5-kinase FAB1"/>
    <property type="match status" value="1"/>
</dbReference>
<dbReference type="FunFam" id="3.50.7.10:FF:000007">
    <property type="entry name" value="1-phosphatidylinositol 3-phosphate 5-kinase isoform X1"/>
    <property type="match status" value="1"/>
</dbReference>
<dbReference type="SUPFAM" id="SSF57903">
    <property type="entry name" value="FYVE/PHD zinc finger"/>
    <property type="match status" value="1"/>
</dbReference>
<evidence type="ECO:0000256" key="1">
    <source>
        <dbReference type="ARBA" id="ARBA00000768"/>
    </source>
</evidence>
<dbReference type="Proteomes" id="UP000242180">
    <property type="component" value="Unassembled WGS sequence"/>
</dbReference>
<evidence type="ECO:0000256" key="6">
    <source>
        <dbReference type="ARBA" id="ARBA00022771"/>
    </source>
</evidence>
<dbReference type="GO" id="GO:0000329">
    <property type="term" value="C:fungal-type vacuole membrane"/>
    <property type="evidence" value="ECO:0007669"/>
    <property type="project" value="TreeGrafter"/>
</dbReference>
<keyword evidence="4" id="KW-0479">Metal-binding</keyword>
<feature type="compositionally biased region" description="Basic and acidic residues" evidence="13">
    <location>
        <begin position="477"/>
        <end position="487"/>
    </location>
</feature>
<feature type="region of interest" description="Disordered" evidence="13">
    <location>
        <begin position="1360"/>
        <end position="1405"/>
    </location>
</feature>
<dbReference type="InterPro" id="IPR013083">
    <property type="entry name" value="Znf_RING/FYVE/PHD"/>
</dbReference>
<keyword evidence="3 12" id="KW-0808">Transferase</keyword>
<dbReference type="EC" id="2.7.1.150" evidence="2"/>
<dbReference type="Pfam" id="PF01504">
    <property type="entry name" value="PIP5K"/>
    <property type="match status" value="1"/>
</dbReference>
<dbReference type="PANTHER" id="PTHR45748:SF7">
    <property type="entry name" value="1-PHOSPHATIDYLINOSITOL 3-PHOSPHATE 5-KINASE-RELATED"/>
    <property type="match status" value="1"/>
</dbReference>
<evidence type="ECO:0000256" key="11">
    <source>
        <dbReference type="PROSITE-ProRule" id="PRU00091"/>
    </source>
</evidence>
<feature type="region of interest" description="Disordered" evidence="13">
    <location>
        <begin position="77"/>
        <end position="104"/>
    </location>
</feature>
<dbReference type="OMA" id="WQSFGSM"/>
<dbReference type="Pfam" id="PF01363">
    <property type="entry name" value="FYVE"/>
    <property type="match status" value="1"/>
</dbReference>
<proteinExistence type="predicted"/>
<dbReference type="GO" id="GO:0010008">
    <property type="term" value="C:endosome membrane"/>
    <property type="evidence" value="ECO:0007669"/>
    <property type="project" value="TreeGrafter"/>
</dbReference>
<accession>A0A1X2HGR4</accession>
<dbReference type="OrthoDB" id="158357at2759"/>
<evidence type="ECO:0000259" key="15">
    <source>
        <dbReference type="PROSITE" id="PS51455"/>
    </source>
</evidence>
<dbReference type="InParanoid" id="A0A1X2HGR4"/>
<feature type="compositionally biased region" description="Polar residues" evidence="13">
    <location>
        <begin position="1422"/>
        <end position="1433"/>
    </location>
</feature>
<feature type="region of interest" description="Disordered" evidence="13">
    <location>
        <begin position="1422"/>
        <end position="1443"/>
    </location>
</feature>
<dbReference type="InterPro" id="IPR027484">
    <property type="entry name" value="PInositol-4-P-5-kinase_N"/>
</dbReference>
<evidence type="ECO:0000256" key="4">
    <source>
        <dbReference type="ARBA" id="ARBA00022723"/>
    </source>
</evidence>
<dbReference type="EMBL" id="MCGN01000004">
    <property type="protein sequence ID" value="ORY98089.1"/>
    <property type="molecule type" value="Genomic_DNA"/>
</dbReference>
<feature type="domain" description="FYVE-type" evidence="14">
    <location>
        <begin position="218"/>
        <end position="278"/>
    </location>
</feature>
<dbReference type="InterPro" id="IPR011011">
    <property type="entry name" value="Znf_FYVE_PHD"/>
</dbReference>
<feature type="region of interest" description="Disordered" evidence="13">
    <location>
        <begin position="1615"/>
        <end position="1634"/>
    </location>
</feature>
<dbReference type="PANTHER" id="PTHR45748">
    <property type="entry name" value="1-PHOSPHATIDYLINOSITOL 3-PHOSPHATE 5-KINASE-RELATED"/>
    <property type="match status" value="1"/>
</dbReference>
<dbReference type="SUPFAM" id="SSF56104">
    <property type="entry name" value="SAICAR synthase-like"/>
    <property type="match status" value="1"/>
</dbReference>
<evidence type="ECO:0000256" key="8">
    <source>
        <dbReference type="ARBA" id="ARBA00022833"/>
    </source>
</evidence>
<protein>
    <recommendedName>
        <fullName evidence="2">1-phosphatidylinositol-3-phosphate 5-kinase</fullName>
        <ecNumber evidence="2">2.7.1.150</ecNumber>
    </recommendedName>
    <alternativeName>
        <fullName evidence="10">Type III PIP kinase</fullName>
    </alternativeName>
</protein>
<feature type="compositionally biased region" description="Acidic residues" evidence="13">
    <location>
        <begin position="1621"/>
        <end position="1634"/>
    </location>
</feature>
<dbReference type="CDD" id="cd03334">
    <property type="entry name" value="Fab1_TCP"/>
    <property type="match status" value="1"/>
</dbReference>
<dbReference type="GO" id="GO:0046854">
    <property type="term" value="P:phosphatidylinositol phosphate biosynthetic process"/>
    <property type="evidence" value="ECO:0007669"/>
    <property type="project" value="TreeGrafter"/>
</dbReference>
<evidence type="ECO:0000256" key="5">
    <source>
        <dbReference type="ARBA" id="ARBA00022741"/>
    </source>
</evidence>
<dbReference type="Gene3D" id="3.30.800.10">
    <property type="entry name" value="Phosphatidylinositol Phosphate Kinase II Beta"/>
    <property type="match status" value="1"/>
</dbReference>
<dbReference type="FunCoup" id="A0A1X2HGR4">
    <property type="interactions" value="671"/>
</dbReference>
<dbReference type="CDD" id="cd17300">
    <property type="entry name" value="PIPKc_PIKfyve"/>
    <property type="match status" value="1"/>
</dbReference>
<dbReference type="GO" id="GO:0000285">
    <property type="term" value="F:1-phosphatidylinositol-3-phosphate 5-kinase activity"/>
    <property type="evidence" value="ECO:0007669"/>
    <property type="project" value="UniProtKB-EC"/>
</dbReference>
<evidence type="ECO:0000256" key="10">
    <source>
        <dbReference type="ARBA" id="ARBA00075294"/>
    </source>
</evidence>
<dbReference type="Pfam" id="PF00118">
    <property type="entry name" value="Cpn60_TCP1"/>
    <property type="match status" value="1"/>
</dbReference>
<name>A0A1X2HGR4_SYNRA</name>
<comment type="caution">
    <text evidence="16">The sequence shown here is derived from an EMBL/GenBank/DDBJ whole genome shotgun (WGS) entry which is preliminary data.</text>
</comment>
<dbReference type="InterPro" id="IPR017455">
    <property type="entry name" value="Znf_FYVE-rel"/>
</dbReference>
<feature type="compositionally biased region" description="Polar residues" evidence="13">
    <location>
        <begin position="1502"/>
        <end position="1514"/>
    </location>
</feature>
<reference evidence="16 17" key="1">
    <citation type="submission" date="2016-07" db="EMBL/GenBank/DDBJ databases">
        <title>Pervasive Adenine N6-methylation of Active Genes in Fungi.</title>
        <authorList>
            <consortium name="DOE Joint Genome Institute"/>
            <person name="Mondo S.J."/>
            <person name="Dannebaum R.O."/>
            <person name="Kuo R.C."/>
            <person name="Labutti K."/>
            <person name="Haridas S."/>
            <person name="Kuo A."/>
            <person name="Salamov A."/>
            <person name="Ahrendt S.R."/>
            <person name="Lipzen A."/>
            <person name="Sullivan W."/>
            <person name="Andreopoulos W.B."/>
            <person name="Clum A."/>
            <person name="Lindquist E."/>
            <person name="Daum C."/>
            <person name="Ramamoorthy G.K."/>
            <person name="Gryganskyi A."/>
            <person name="Culley D."/>
            <person name="Magnuson J.K."/>
            <person name="James T.Y."/>
            <person name="O'Malley M.A."/>
            <person name="Stajich J.E."/>
            <person name="Spatafora J.W."/>
            <person name="Visel A."/>
            <person name="Grigoriev I.V."/>
        </authorList>
    </citation>
    <scope>NUCLEOTIDE SEQUENCE [LARGE SCALE GENOMIC DNA]</scope>
    <source>
        <strain evidence="16 17">NRRL 2496</strain>
    </source>
</reference>
<keyword evidence="6 11" id="KW-0863">Zinc-finger</keyword>
<dbReference type="InterPro" id="IPR027410">
    <property type="entry name" value="TCP-1-like_intermed_sf"/>
</dbReference>